<dbReference type="PANTHER" id="PTHR22812">
    <property type="entry name" value="CHROMOBOX PROTEIN"/>
    <property type="match status" value="1"/>
</dbReference>
<dbReference type="GO" id="GO:0005634">
    <property type="term" value="C:nucleus"/>
    <property type="evidence" value="ECO:0007669"/>
    <property type="project" value="UniProtKB-SubCell"/>
</dbReference>
<evidence type="ECO:0000256" key="3">
    <source>
        <dbReference type="SAM" id="MobiDB-lite"/>
    </source>
</evidence>
<protein>
    <recommendedName>
        <fullName evidence="4">Chromo domain-containing protein</fullName>
    </recommendedName>
</protein>
<name>A0A854QGF2_CRYNE</name>
<reference evidence="5 6" key="1">
    <citation type="submission" date="2017-06" db="EMBL/GenBank/DDBJ databases">
        <title>Global population genomics of the pathogenic fungus Cryptococcus neoformans var. grubii.</title>
        <authorList>
            <person name="Cuomo C."/>
            <person name="Litvintseva A."/>
            <person name="Chen Y."/>
            <person name="Young S."/>
            <person name="Zeng Q."/>
            <person name="Chapman S."/>
            <person name="Gujja S."/>
            <person name="Saif S."/>
            <person name="Birren B."/>
        </authorList>
    </citation>
    <scope>NUCLEOTIDE SEQUENCE [LARGE SCALE GENOMIC DNA]</scope>
    <source>
        <strain evidence="5 6">Tu259-1</strain>
    </source>
</reference>
<dbReference type="Pfam" id="PF00385">
    <property type="entry name" value="Chromo"/>
    <property type="match status" value="1"/>
</dbReference>
<keyword evidence="2" id="KW-0539">Nucleus</keyword>
<feature type="compositionally biased region" description="Acidic residues" evidence="3">
    <location>
        <begin position="16"/>
        <end position="26"/>
    </location>
</feature>
<proteinExistence type="predicted"/>
<comment type="caution">
    <text evidence="5">The sequence shown here is derived from an EMBL/GenBank/DDBJ whole genome shotgun (WGS) entry which is preliminary data.</text>
</comment>
<dbReference type="Proteomes" id="UP000199727">
    <property type="component" value="Unassembled WGS sequence"/>
</dbReference>
<evidence type="ECO:0000313" key="5">
    <source>
        <dbReference type="EMBL" id="OXG16654.1"/>
    </source>
</evidence>
<dbReference type="GO" id="GO:0006338">
    <property type="term" value="P:chromatin remodeling"/>
    <property type="evidence" value="ECO:0007669"/>
    <property type="project" value="UniProtKB-ARBA"/>
</dbReference>
<evidence type="ECO:0000313" key="6">
    <source>
        <dbReference type="Proteomes" id="UP000199727"/>
    </source>
</evidence>
<dbReference type="GO" id="GO:0000792">
    <property type="term" value="C:heterochromatin"/>
    <property type="evidence" value="ECO:0007669"/>
    <property type="project" value="UniProtKB-ARBA"/>
</dbReference>
<sequence>MPVIKKEELSQKKDLESEEEDSGLEDEYEVEKVIKHRGKGKNIEFLVRWKGYGPEYDTWEPTENVASAEEAVAAYWETQDKTATAPRKRGRQEAYTASQTSITPKPESSKQAAKKARTSTAENGIKASVDKGEGDDGASDDDIDRQYSGSLDKYSDLKSWENVVQNIETVEQGEGGQLIVYATMKGGEKVTIPTELAYKKCPLKCLYFYQKHLKWRPVDENE</sequence>
<feature type="region of interest" description="Disordered" evidence="3">
    <location>
        <begin position="77"/>
        <end position="148"/>
    </location>
</feature>
<dbReference type="PRINTS" id="PR00504">
    <property type="entry name" value="CHROMODOMAIN"/>
</dbReference>
<accession>A0A854QGF2</accession>
<dbReference type="InterPro" id="IPR008251">
    <property type="entry name" value="Chromo_shadow_dom"/>
</dbReference>
<dbReference type="InterPro" id="IPR016197">
    <property type="entry name" value="Chromo-like_dom_sf"/>
</dbReference>
<comment type="subcellular location">
    <subcellularLocation>
        <location evidence="1">Nucleus</location>
    </subcellularLocation>
</comment>
<dbReference type="InterPro" id="IPR000953">
    <property type="entry name" value="Chromo/chromo_shadow_dom"/>
</dbReference>
<dbReference type="Gene3D" id="2.40.50.40">
    <property type="match status" value="2"/>
</dbReference>
<feature type="region of interest" description="Disordered" evidence="3">
    <location>
        <begin position="1"/>
        <end position="26"/>
    </location>
</feature>
<organism evidence="5 6">
    <name type="scientific">Cryptococcus neoformans Tu259-1</name>
    <dbReference type="NCBI Taxonomy" id="1230072"/>
    <lineage>
        <taxon>Eukaryota</taxon>
        <taxon>Fungi</taxon>
        <taxon>Dikarya</taxon>
        <taxon>Basidiomycota</taxon>
        <taxon>Agaricomycotina</taxon>
        <taxon>Tremellomycetes</taxon>
        <taxon>Tremellales</taxon>
        <taxon>Cryptococcaceae</taxon>
        <taxon>Cryptococcus</taxon>
        <taxon>Cryptococcus neoformans species complex</taxon>
    </lineage>
</organism>
<evidence type="ECO:0000259" key="4">
    <source>
        <dbReference type="PROSITE" id="PS50013"/>
    </source>
</evidence>
<dbReference type="PROSITE" id="PS00598">
    <property type="entry name" value="CHROMO_1"/>
    <property type="match status" value="1"/>
</dbReference>
<feature type="compositionally biased region" description="Basic and acidic residues" evidence="3">
    <location>
        <begin position="1"/>
        <end position="15"/>
    </location>
</feature>
<dbReference type="OrthoDB" id="433924at2759"/>
<evidence type="ECO:0000256" key="2">
    <source>
        <dbReference type="ARBA" id="ARBA00023242"/>
    </source>
</evidence>
<dbReference type="CDD" id="cd00024">
    <property type="entry name" value="CD_CSD"/>
    <property type="match status" value="1"/>
</dbReference>
<dbReference type="Pfam" id="PF01393">
    <property type="entry name" value="Chromo_shadow"/>
    <property type="match status" value="1"/>
</dbReference>
<dbReference type="SMART" id="SM00298">
    <property type="entry name" value="CHROMO"/>
    <property type="match status" value="1"/>
</dbReference>
<evidence type="ECO:0000256" key="1">
    <source>
        <dbReference type="ARBA" id="ARBA00004123"/>
    </source>
</evidence>
<dbReference type="PROSITE" id="PS50013">
    <property type="entry name" value="CHROMO_2"/>
    <property type="match status" value="1"/>
</dbReference>
<feature type="domain" description="Chromo" evidence="4">
    <location>
        <begin position="28"/>
        <end position="87"/>
    </location>
</feature>
<dbReference type="SMART" id="SM00300">
    <property type="entry name" value="ChSh"/>
    <property type="match status" value="1"/>
</dbReference>
<dbReference type="AlphaFoldDB" id="A0A854QGF2"/>
<dbReference type="EMBL" id="AMKT01000067">
    <property type="protein sequence ID" value="OXG16654.1"/>
    <property type="molecule type" value="Genomic_DNA"/>
</dbReference>
<dbReference type="InterPro" id="IPR023779">
    <property type="entry name" value="Chromodomain_CS"/>
</dbReference>
<gene>
    <name evidence="5" type="ORF">C361_05025</name>
</gene>
<dbReference type="SUPFAM" id="SSF54160">
    <property type="entry name" value="Chromo domain-like"/>
    <property type="match status" value="2"/>
</dbReference>
<dbReference type="InterPro" id="IPR023780">
    <property type="entry name" value="Chromo_domain"/>
</dbReference>
<dbReference type="InterPro" id="IPR017984">
    <property type="entry name" value="Chromo_dom_subgr"/>
</dbReference>
<dbReference type="InterPro" id="IPR051219">
    <property type="entry name" value="Heterochromatin_chromo-domain"/>
</dbReference>